<dbReference type="EMBL" id="PFLW01000076">
    <property type="protein sequence ID" value="PIY88620.1"/>
    <property type="molecule type" value="Genomic_DNA"/>
</dbReference>
<dbReference type="InterPro" id="IPR020056">
    <property type="entry name" value="Rbsml_bL25/Gln-tRNA_synth_N"/>
</dbReference>
<comment type="caution">
    <text evidence="9">The sequence shown here is derived from an EMBL/GenBank/DDBJ whole genome shotgun (WGS) entry which is preliminary data.</text>
</comment>
<feature type="domain" description="Large ribosomal subunit protein bL25 L25" evidence="7">
    <location>
        <begin position="6"/>
        <end position="88"/>
    </location>
</feature>
<dbReference type="InterPro" id="IPR001021">
    <property type="entry name" value="Ribosomal_bL25_long"/>
</dbReference>
<dbReference type="SUPFAM" id="SSF50715">
    <property type="entry name" value="Ribosomal protein L25-like"/>
    <property type="match status" value="1"/>
</dbReference>
<evidence type="ECO:0000313" key="9">
    <source>
        <dbReference type="EMBL" id="PIY88620.1"/>
    </source>
</evidence>
<keyword evidence="3 5" id="KW-0689">Ribosomal protein</keyword>
<evidence type="ECO:0000256" key="5">
    <source>
        <dbReference type="HAMAP-Rule" id="MF_01334"/>
    </source>
</evidence>
<evidence type="ECO:0000256" key="6">
    <source>
        <dbReference type="SAM" id="MobiDB-lite"/>
    </source>
</evidence>
<dbReference type="PANTHER" id="PTHR33284">
    <property type="entry name" value="RIBOSOMAL PROTEIN L25/GLN-TRNA SYNTHETASE, ANTI-CODON-BINDING DOMAIN-CONTAINING PROTEIN"/>
    <property type="match status" value="1"/>
</dbReference>
<dbReference type="GO" id="GO:0008097">
    <property type="term" value="F:5S rRNA binding"/>
    <property type="evidence" value="ECO:0007669"/>
    <property type="project" value="InterPro"/>
</dbReference>
<organism evidence="9 10">
    <name type="scientific">Candidatus Nealsonbacteria bacterium CG_4_10_14_0_8_um_filter_37_14</name>
    <dbReference type="NCBI Taxonomy" id="1974684"/>
    <lineage>
        <taxon>Bacteria</taxon>
        <taxon>Candidatus Nealsoniibacteriota</taxon>
    </lineage>
</organism>
<dbReference type="Pfam" id="PF01386">
    <property type="entry name" value="Ribosomal_L25p"/>
    <property type="match status" value="1"/>
</dbReference>
<dbReference type="HAMAP" id="MF_01334">
    <property type="entry name" value="Ribosomal_bL25_CTC"/>
    <property type="match status" value="1"/>
</dbReference>
<dbReference type="GO" id="GO:0003735">
    <property type="term" value="F:structural constituent of ribosome"/>
    <property type="evidence" value="ECO:0007669"/>
    <property type="project" value="InterPro"/>
</dbReference>
<keyword evidence="1 5" id="KW-0699">rRNA-binding</keyword>
<dbReference type="GO" id="GO:0006412">
    <property type="term" value="P:translation"/>
    <property type="evidence" value="ECO:0007669"/>
    <property type="project" value="UniProtKB-UniRule"/>
</dbReference>
<proteinExistence type="inferred from homology"/>
<evidence type="ECO:0000256" key="1">
    <source>
        <dbReference type="ARBA" id="ARBA00022730"/>
    </source>
</evidence>
<dbReference type="CDD" id="cd00495">
    <property type="entry name" value="Ribosomal_L25_TL5_CTC"/>
    <property type="match status" value="1"/>
</dbReference>
<dbReference type="InterPro" id="IPR020930">
    <property type="entry name" value="Ribosomal_uL5_bac-type"/>
</dbReference>
<dbReference type="PANTHER" id="PTHR33284:SF1">
    <property type="entry name" value="RIBOSOMAL PROTEIN L25_GLN-TRNA SYNTHETASE, ANTI-CODON-BINDING DOMAIN-CONTAINING PROTEIN"/>
    <property type="match status" value="1"/>
</dbReference>
<dbReference type="InterPro" id="IPR020057">
    <property type="entry name" value="Ribosomal_bL25_b-dom"/>
</dbReference>
<dbReference type="Pfam" id="PF14693">
    <property type="entry name" value="Ribosomal_TL5_C"/>
    <property type="match status" value="1"/>
</dbReference>
<evidence type="ECO:0000259" key="7">
    <source>
        <dbReference type="Pfam" id="PF01386"/>
    </source>
</evidence>
<protein>
    <recommendedName>
        <fullName evidence="5">Large ribosomal subunit protein bL25</fullName>
    </recommendedName>
    <alternativeName>
        <fullName evidence="5">General stress protein CTC</fullName>
    </alternativeName>
</protein>
<dbReference type="GO" id="GO:0022625">
    <property type="term" value="C:cytosolic large ribosomal subunit"/>
    <property type="evidence" value="ECO:0007669"/>
    <property type="project" value="TreeGrafter"/>
</dbReference>
<dbReference type="NCBIfam" id="TIGR00731">
    <property type="entry name" value="bL25_bact_ctc"/>
    <property type="match status" value="1"/>
</dbReference>
<evidence type="ECO:0000256" key="3">
    <source>
        <dbReference type="ARBA" id="ARBA00022980"/>
    </source>
</evidence>
<dbReference type="Proteomes" id="UP000230767">
    <property type="component" value="Unassembled WGS sequence"/>
</dbReference>
<dbReference type="InterPro" id="IPR037121">
    <property type="entry name" value="Ribosomal_bL25_C"/>
</dbReference>
<dbReference type="Gene3D" id="2.40.240.10">
    <property type="entry name" value="Ribosomal Protein L25, Chain P"/>
    <property type="match status" value="1"/>
</dbReference>
<dbReference type="AlphaFoldDB" id="A0A2M7R5J1"/>
<dbReference type="InterPro" id="IPR029751">
    <property type="entry name" value="Ribosomal_L25_dom"/>
</dbReference>
<dbReference type="Gene3D" id="2.170.120.20">
    <property type="entry name" value="Ribosomal protein L25, beta domain"/>
    <property type="match status" value="1"/>
</dbReference>
<reference evidence="10" key="1">
    <citation type="submission" date="2017-09" db="EMBL/GenBank/DDBJ databases">
        <title>Depth-based differentiation of microbial function through sediment-hosted aquifers and enrichment of novel symbionts in the deep terrestrial subsurface.</title>
        <authorList>
            <person name="Probst A.J."/>
            <person name="Ladd B."/>
            <person name="Jarett J.K."/>
            <person name="Geller-Mcgrath D.E."/>
            <person name="Sieber C.M.K."/>
            <person name="Emerson J.B."/>
            <person name="Anantharaman K."/>
            <person name="Thomas B.C."/>
            <person name="Malmstrom R."/>
            <person name="Stieglmeier M."/>
            <person name="Klingl A."/>
            <person name="Woyke T."/>
            <person name="Ryan C.M."/>
            <person name="Banfield J.F."/>
        </authorList>
    </citation>
    <scope>NUCLEOTIDE SEQUENCE [LARGE SCALE GENOMIC DNA]</scope>
</reference>
<dbReference type="InterPro" id="IPR011035">
    <property type="entry name" value="Ribosomal_bL25/Gln-tRNA_synth"/>
</dbReference>
<keyword evidence="2 5" id="KW-0694">RNA-binding</keyword>
<feature type="domain" description="Large ribosomal subunit protein bL25 beta" evidence="8">
    <location>
        <begin position="96"/>
        <end position="180"/>
    </location>
</feature>
<comment type="subunit">
    <text evidence="5">Part of the 50S ribosomal subunit; part of the 5S rRNA/L5/L18/L25 subcomplex. Contacts the 5S rRNA. Binds to the 5S rRNA independently of L5 and L18.</text>
</comment>
<name>A0A2M7R5J1_9BACT</name>
<evidence type="ECO:0000313" key="10">
    <source>
        <dbReference type="Proteomes" id="UP000230767"/>
    </source>
</evidence>
<accession>A0A2M7R5J1</accession>
<keyword evidence="4 5" id="KW-0687">Ribonucleoprotein</keyword>
<gene>
    <name evidence="5" type="primary">rplY</name>
    <name evidence="5" type="synonym">ctc</name>
    <name evidence="9" type="ORF">COY73_03210</name>
</gene>
<sequence length="224" mass="25475">MLTLPVKVRKDDEKPAALRKKGELLGVLYGPKIKNKSLKLDYKTFEKIYSEAGLSSLIFLDVGGEKSPVLIHDVQKDSLTSKFLHVDFYQPRLEEKIEAKIPLIFEGELRAVKDLGGTLIKNIQELEVKALPQNLPKEIIINVEDLKALGDNILIKDLKLPKEVEILREPDEIVAFISAPEKVEEELKKPIEEKVEEVEKVGEKEKGEKEVEEKEEKGEEKARK</sequence>
<feature type="region of interest" description="Disordered" evidence="6">
    <location>
        <begin position="197"/>
        <end position="224"/>
    </location>
</feature>
<comment type="function">
    <text evidence="5">This is one of the proteins that binds to the 5S RNA in the ribosome where it forms part of the central protuberance.</text>
</comment>
<comment type="similarity">
    <text evidence="5">Belongs to the bacterial ribosomal protein bL25 family. CTC subfamily.</text>
</comment>
<evidence type="ECO:0000256" key="4">
    <source>
        <dbReference type="ARBA" id="ARBA00023274"/>
    </source>
</evidence>
<evidence type="ECO:0000259" key="8">
    <source>
        <dbReference type="Pfam" id="PF14693"/>
    </source>
</evidence>
<evidence type="ECO:0000256" key="2">
    <source>
        <dbReference type="ARBA" id="ARBA00022884"/>
    </source>
</evidence>